<proteinExistence type="predicted"/>
<reference evidence="3" key="1">
    <citation type="submission" date="2021-01" db="EMBL/GenBank/DDBJ databases">
        <authorList>
            <person name="Corre E."/>
            <person name="Pelletier E."/>
            <person name="Niang G."/>
            <person name="Scheremetjew M."/>
            <person name="Finn R."/>
            <person name="Kale V."/>
            <person name="Holt S."/>
            <person name="Cochrane G."/>
            <person name="Meng A."/>
            <person name="Brown T."/>
            <person name="Cohen L."/>
        </authorList>
    </citation>
    <scope>NUCLEOTIDE SEQUENCE</scope>
    <source>
        <strain evidence="3">SAG 36.94</strain>
    </source>
</reference>
<name>A0A7S1XF54_9RHOD</name>
<gene>
    <name evidence="3" type="ORF">CCAE0312_LOCUS7579</name>
</gene>
<dbReference type="AlphaFoldDB" id="A0A7S1XF54"/>
<evidence type="ECO:0000256" key="1">
    <source>
        <dbReference type="SAM" id="Coils"/>
    </source>
</evidence>
<evidence type="ECO:0000256" key="2">
    <source>
        <dbReference type="SAM" id="MobiDB-lite"/>
    </source>
</evidence>
<protein>
    <submittedName>
        <fullName evidence="3">Uncharacterized protein</fullName>
    </submittedName>
</protein>
<accession>A0A7S1XF54</accession>
<evidence type="ECO:0000313" key="3">
    <source>
        <dbReference type="EMBL" id="CAD9235488.1"/>
    </source>
</evidence>
<feature type="coiled-coil region" evidence="1">
    <location>
        <begin position="91"/>
        <end position="195"/>
    </location>
</feature>
<dbReference type="EMBL" id="HBGH01013477">
    <property type="protein sequence ID" value="CAD9235488.1"/>
    <property type="molecule type" value="Transcribed_RNA"/>
</dbReference>
<sequence length="253" mass="28797">MADEEDVLWQKLRDATLRIARGGWREDEENKECVMVQGSPHHTESEGLRISSARPSSSGETEREYQRLALGVDTNRTSLLERNALRAARELHEALQESTLLRSEISAAQAELREMADYIAALERENHACREQLANERASREEAERAFREALDLLEIMDGDTAGLVIREAQCLYQAENAQERVHILEQILKLYEERERILRAGHVSVTDELLELHDTLEQAVERSSSLAKSVEQAQEIARIKALAQIEQSQVFP</sequence>
<organism evidence="3">
    <name type="scientific">Compsopogon caeruleus</name>
    <dbReference type="NCBI Taxonomy" id="31354"/>
    <lineage>
        <taxon>Eukaryota</taxon>
        <taxon>Rhodophyta</taxon>
        <taxon>Compsopogonophyceae</taxon>
        <taxon>Compsopogonales</taxon>
        <taxon>Compsopogonaceae</taxon>
        <taxon>Compsopogon</taxon>
    </lineage>
</organism>
<keyword evidence="1" id="KW-0175">Coiled coil</keyword>
<feature type="region of interest" description="Disordered" evidence="2">
    <location>
        <begin position="38"/>
        <end position="62"/>
    </location>
</feature>